<protein>
    <submittedName>
        <fullName evidence="1">Uncharacterized protein</fullName>
    </submittedName>
</protein>
<dbReference type="EMBL" id="PDXD01000060">
    <property type="protein sequence ID" value="RYN66128.1"/>
    <property type="molecule type" value="Genomic_DNA"/>
</dbReference>
<name>A0A4Q4N1W1_ALTAL</name>
<accession>A0A4Q4N1W1</accession>
<dbReference type="AlphaFoldDB" id="A0A4Q4N1W1"/>
<sequence>MSSPSLPVVELVSPDAAMYEAATILAGLRHTRASTSAAKPGLKLKLRCIQSALHPSPPPIAGAGHKRKFTHHEDDVQLPPTVPSPPIPIPTMKRLKRILDPQKIEHAALIAAAAKDGSEYYDSDASDVAGDVKDTTKPELFRNVTWGAYATSYDNDADFQAQPEFTQFVLGRFELLADGTVRDQKHKLVIKLLDKNGKKRIFANPPPRDWASQEAITALNKRTVQQIRRNTSVRFRDVVQAYVQEERTWILANLTNGKPTRGWKTFVDEFNKTFAGRILVGVAGARPVRSHSSLTKEVERFGAEFYTKGLVPVPAKKEAKKGSVVRS</sequence>
<dbReference type="VEuPathDB" id="FungiDB:CC77DRAFT_1021729"/>
<gene>
    <name evidence="1" type="ORF">AA0117_g11933</name>
</gene>
<organism evidence="1 2">
    <name type="scientific">Alternaria alternata</name>
    <name type="common">Alternaria rot fungus</name>
    <name type="synonym">Torula alternata</name>
    <dbReference type="NCBI Taxonomy" id="5599"/>
    <lineage>
        <taxon>Eukaryota</taxon>
        <taxon>Fungi</taxon>
        <taxon>Dikarya</taxon>
        <taxon>Ascomycota</taxon>
        <taxon>Pezizomycotina</taxon>
        <taxon>Dothideomycetes</taxon>
        <taxon>Pleosporomycetidae</taxon>
        <taxon>Pleosporales</taxon>
        <taxon>Pleosporineae</taxon>
        <taxon>Pleosporaceae</taxon>
        <taxon>Alternaria</taxon>
        <taxon>Alternaria sect. Alternaria</taxon>
        <taxon>Alternaria alternata complex</taxon>
    </lineage>
</organism>
<comment type="caution">
    <text evidence="1">The sequence shown here is derived from an EMBL/GenBank/DDBJ whole genome shotgun (WGS) entry which is preliminary data.</text>
</comment>
<dbReference type="Proteomes" id="UP000291422">
    <property type="component" value="Unassembled WGS sequence"/>
</dbReference>
<evidence type="ECO:0000313" key="2">
    <source>
        <dbReference type="Proteomes" id="UP000291422"/>
    </source>
</evidence>
<reference evidence="2" key="1">
    <citation type="journal article" date="2019" name="bioRxiv">
        <title>Genomics, evolutionary history and diagnostics of the Alternaria alternata species group including apple and Asian pear pathotypes.</title>
        <authorList>
            <person name="Armitage A.D."/>
            <person name="Cockerton H.M."/>
            <person name="Sreenivasaprasad S."/>
            <person name="Woodhall J.W."/>
            <person name="Lane C.R."/>
            <person name="Harrison R.J."/>
            <person name="Clarkson J.P."/>
        </authorList>
    </citation>
    <scope>NUCLEOTIDE SEQUENCE [LARGE SCALE GENOMIC DNA]</scope>
    <source>
        <strain evidence="2">FERA 1177</strain>
    </source>
</reference>
<evidence type="ECO:0000313" key="1">
    <source>
        <dbReference type="EMBL" id="RYN66128.1"/>
    </source>
</evidence>
<proteinExistence type="predicted"/>